<dbReference type="VEuPathDB" id="FungiDB:SPPG_03005"/>
<dbReference type="PROSITE" id="PS01154">
    <property type="entry name" value="RNA_POL_L_13KD"/>
    <property type="match status" value="1"/>
</dbReference>
<name>A0A0L0HN79_SPIPD</name>
<dbReference type="InterPro" id="IPR022905">
    <property type="entry name" value="Rpo11-like"/>
</dbReference>
<evidence type="ECO:0000259" key="7">
    <source>
        <dbReference type="Pfam" id="PF13656"/>
    </source>
</evidence>
<dbReference type="SUPFAM" id="SSF55257">
    <property type="entry name" value="RBP11-like subunits of RNA polymerase"/>
    <property type="match status" value="1"/>
</dbReference>
<dbReference type="PANTHER" id="PTHR13946">
    <property type="entry name" value="DNA-DIRECTED RNA POLYMERASE I,II,III"/>
    <property type="match status" value="1"/>
</dbReference>
<dbReference type="GO" id="GO:0005666">
    <property type="term" value="C:RNA polymerase III complex"/>
    <property type="evidence" value="ECO:0007669"/>
    <property type="project" value="EnsemblFungi"/>
</dbReference>
<evidence type="ECO:0000256" key="1">
    <source>
        <dbReference type="ARBA" id="ARBA00004123"/>
    </source>
</evidence>
<reference evidence="8 9" key="1">
    <citation type="submission" date="2009-08" db="EMBL/GenBank/DDBJ databases">
        <title>The Genome Sequence of Spizellomyces punctatus strain DAOM BR117.</title>
        <authorList>
            <consortium name="The Broad Institute Genome Sequencing Platform"/>
            <person name="Russ C."/>
            <person name="Cuomo C."/>
            <person name="Shea T."/>
            <person name="Young S.K."/>
            <person name="Zeng Q."/>
            <person name="Koehrsen M."/>
            <person name="Haas B."/>
            <person name="Borodovsky M."/>
            <person name="Guigo R."/>
            <person name="Alvarado L."/>
            <person name="Berlin A."/>
            <person name="Bochicchio J."/>
            <person name="Borenstein D."/>
            <person name="Chapman S."/>
            <person name="Chen Z."/>
            <person name="Engels R."/>
            <person name="Freedman E."/>
            <person name="Gellesch M."/>
            <person name="Goldberg J."/>
            <person name="Griggs A."/>
            <person name="Gujja S."/>
            <person name="Heiman D."/>
            <person name="Hepburn T."/>
            <person name="Howarth C."/>
            <person name="Jen D."/>
            <person name="Larson L."/>
            <person name="Lewis B."/>
            <person name="Mehta T."/>
            <person name="Park D."/>
            <person name="Pearson M."/>
            <person name="Roberts A."/>
            <person name="Saif S."/>
            <person name="Shenoy N."/>
            <person name="Sisk P."/>
            <person name="Stolte C."/>
            <person name="Sykes S."/>
            <person name="Thomson T."/>
            <person name="Walk T."/>
            <person name="White J."/>
            <person name="Yandava C."/>
            <person name="Burger G."/>
            <person name="Gray M.W."/>
            <person name="Holland P.W.H."/>
            <person name="King N."/>
            <person name="Lang F.B.F."/>
            <person name="Roger A.J."/>
            <person name="Ruiz-Trillo I."/>
            <person name="Lander E."/>
            <person name="Nusbaum C."/>
        </authorList>
    </citation>
    <scope>NUCLEOTIDE SEQUENCE [LARGE SCALE GENOMIC DNA]</scope>
    <source>
        <strain evidence="8 9">DAOM BR117</strain>
    </source>
</reference>
<dbReference type="GO" id="GO:0003677">
    <property type="term" value="F:DNA binding"/>
    <property type="evidence" value="ECO:0007669"/>
    <property type="project" value="InterPro"/>
</dbReference>
<dbReference type="GO" id="GO:0006361">
    <property type="term" value="P:transcription initiation at RNA polymerase I promoter"/>
    <property type="evidence" value="ECO:0007669"/>
    <property type="project" value="EnsemblFungi"/>
</dbReference>
<proteinExistence type="inferred from homology"/>
<dbReference type="OrthoDB" id="510325at2759"/>
<feature type="domain" description="DNA-directed RNA polymerase RBP11-like dimerisation" evidence="7">
    <location>
        <begin position="34"/>
        <end position="107"/>
    </location>
</feature>
<dbReference type="OMA" id="MRIQMYD"/>
<dbReference type="InterPro" id="IPR036603">
    <property type="entry name" value="RBP11-like"/>
</dbReference>
<dbReference type="RefSeq" id="XP_016610586.1">
    <property type="nucleotide sequence ID" value="XM_016751289.1"/>
</dbReference>
<dbReference type="HAMAP" id="MF_00261">
    <property type="entry name" value="RNApol_arch_Rpo11"/>
    <property type="match status" value="1"/>
</dbReference>
<dbReference type="STRING" id="645134.A0A0L0HN79"/>
<evidence type="ECO:0000256" key="2">
    <source>
        <dbReference type="ARBA" id="ARBA00022079"/>
    </source>
</evidence>
<organism evidence="8 9">
    <name type="scientific">Spizellomyces punctatus (strain DAOM BR117)</name>
    <dbReference type="NCBI Taxonomy" id="645134"/>
    <lineage>
        <taxon>Eukaryota</taxon>
        <taxon>Fungi</taxon>
        <taxon>Fungi incertae sedis</taxon>
        <taxon>Chytridiomycota</taxon>
        <taxon>Chytridiomycota incertae sedis</taxon>
        <taxon>Chytridiomycetes</taxon>
        <taxon>Spizellomycetales</taxon>
        <taxon>Spizellomycetaceae</taxon>
        <taxon>Spizellomyces</taxon>
    </lineage>
</organism>
<comment type="subcellular location">
    <subcellularLocation>
        <location evidence="1">Nucleus</location>
    </subcellularLocation>
</comment>
<dbReference type="InParanoid" id="A0A0L0HN79"/>
<dbReference type="GO" id="GO:0055029">
    <property type="term" value="C:nuclear DNA-directed RNA polymerase complex"/>
    <property type="evidence" value="ECO:0007669"/>
    <property type="project" value="UniProtKB-ARBA"/>
</dbReference>
<comment type="similarity">
    <text evidence="6">Belongs to the archaeal Rpo11/eukaryotic RPB11/RPC19 RNA polymerase subunit family.</text>
</comment>
<evidence type="ECO:0000256" key="4">
    <source>
        <dbReference type="ARBA" id="ARBA00023163"/>
    </source>
</evidence>
<gene>
    <name evidence="8" type="ORF">SPPG_03005</name>
</gene>
<dbReference type="eggNOG" id="KOG3438">
    <property type="taxonomic scope" value="Eukaryota"/>
</dbReference>
<dbReference type="GO" id="GO:0003899">
    <property type="term" value="F:DNA-directed RNA polymerase activity"/>
    <property type="evidence" value="ECO:0007669"/>
    <property type="project" value="EnsemblFungi"/>
</dbReference>
<keyword evidence="5" id="KW-0539">Nucleus</keyword>
<dbReference type="AlphaFoldDB" id="A0A0L0HN79"/>
<dbReference type="GO" id="GO:0046983">
    <property type="term" value="F:protein dimerization activity"/>
    <property type="evidence" value="ECO:0007669"/>
    <property type="project" value="InterPro"/>
</dbReference>
<dbReference type="PANTHER" id="PTHR13946:SF28">
    <property type="entry name" value="DNA-DIRECTED RNA POLYMERASES I AND III SUBUNIT RPAC2"/>
    <property type="match status" value="1"/>
</dbReference>
<accession>A0A0L0HN79</accession>
<keyword evidence="3" id="KW-0240">DNA-directed RNA polymerase</keyword>
<evidence type="ECO:0000256" key="3">
    <source>
        <dbReference type="ARBA" id="ARBA00022478"/>
    </source>
</evidence>
<dbReference type="Proteomes" id="UP000053201">
    <property type="component" value="Unassembled WGS sequence"/>
</dbReference>
<dbReference type="GO" id="GO:0006384">
    <property type="term" value="P:transcription initiation at RNA polymerase III promoter"/>
    <property type="evidence" value="ECO:0007669"/>
    <property type="project" value="EnsemblFungi"/>
</dbReference>
<dbReference type="GO" id="GO:0006363">
    <property type="term" value="P:termination of RNA polymerase I transcription"/>
    <property type="evidence" value="ECO:0007669"/>
    <property type="project" value="EnsemblFungi"/>
</dbReference>
<dbReference type="CDD" id="cd07029">
    <property type="entry name" value="RNAP_I_III_AC19"/>
    <property type="match status" value="1"/>
</dbReference>
<dbReference type="GO" id="GO:0006386">
    <property type="term" value="P:termination of RNA polymerase III transcription"/>
    <property type="evidence" value="ECO:0007669"/>
    <property type="project" value="EnsemblFungi"/>
</dbReference>
<dbReference type="Gene3D" id="3.30.1360.10">
    <property type="entry name" value="RNA polymerase, RBP11-like subunit"/>
    <property type="match status" value="1"/>
</dbReference>
<dbReference type="InterPro" id="IPR009025">
    <property type="entry name" value="RBP11-like_dimer"/>
</dbReference>
<dbReference type="InterPro" id="IPR033898">
    <property type="entry name" value="RNAP_AC19"/>
</dbReference>
<evidence type="ECO:0000313" key="9">
    <source>
        <dbReference type="Proteomes" id="UP000053201"/>
    </source>
</evidence>
<dbReference type="GO" id="GO:0006362">
    <property type="term" value="P:transcription elongation by RNA polymerase I"/>
    <property type="evidence" value="ECO:0007669"/>
    <property type="project" value="EnsemblFungi"/>
</dbReference>
<dbReference type="FunFam" id="3.30.1360.10:FF:000006">
    <property type="entry name" value="DNA-directed RNA polymerases I and III subunit RPAC2"/>
    <property type="match status" value="1"/>
</dbReference>
<keyword evidence="9" id="KW-1185">Reference proteome</keyword>
<dbReference type="GO" id="GO:0042797">
    <property type="term" value="P:tRNA transcription by RNA polymerase III"/>
    <property type="evidence" value="ECO:0007669"/>
    <property type="project" value="EnsemblFungi"/>
</dbReference>
<protein>
    <recommendedName>
        <fullName evidence="2">DNA-directed RNA polymerases I and III subunit RPAC2</fullName>
    </recommendedName>
</protein>
<sequence>MAMVEPTVDTHGFPFTEGAIKFEVISTDESDPSCATFCVHDEDHTLGNSLRYMIMKNPAVQFCGYSIPHPSEFKIHIRIQTDGTMTAAKALDKGLDDLMALCQHVLETFNAKVAARDEYEIREGAEFE</sequence>
<dbReference type="EMBL" id="KQ257453">
    <property type="protein sequence ID" value="KND02547.1"/>
    <property type="molecule type" value="Genomic_DNA"/>
</dbReference>
<evidence type="ECO:0000313" key="8">
    <source>
        <dbReference type="EMBL" id="KND02547.1"/>
    </source>
</evidence>
<keyword evidence="4" id="KW-0804">Transcription</keyword>
<dbReference type="InterPro" id="IPR008193">
    <property type="entry name" value="RNA_pol_Rpb11_13-16kDa_CS"/>
</dbReference>
<evidence type="ECO:0000256" key="5">
    <source>
        <dbReference type="ARBA" id="ARBA00023242"/>
    </source>
</evidence>
<dbReference type="GO" id="GO:0005736">
    <property type="term" value="C:RNA polymerase I complex"/>
    <property type="evidence" value="ECO:0007669"/>
    <property type="project" value="EnsemblFungi"/>
</dbReference>
<evidence type="ECO:0000256" key="6">
    <source>
        <dbReference type="ARBA" id="ARBA00025751"/>
    </source>
</evidence>
<dbReference type="FunCoup" id="A0A0L0HN79">
    <property type="interactions" value="211"/>
</dbReference>
<dbReference type="GeneID" id="27686553"/>
<dbReference type="Pfam" id="PF13656">
    <property type="entry name" value="RNA_pol_L_2"/>
    <property type="match status" value="1"/>
</dbReference>